<dbReference type="SFLD" id="SFLDF00314">
    <property type="entry name" value="L-lysine_2_3-aminomutase_(yjeK"/>
    <property type="match status" value="1"/>
</dbReference>
<dbReference type="PANTHER" id="PTHR30538">
    <property type="entry name" value="LYSINE 2,3-AMINOMUTASE-RELATED"/>
    <property type="match status" value="1"/>
</dbReference>
<evidence type="ECO:0000256" key="12">
    <source>
        <dbReference type="ARBA" id="ARBA00023235"/>
    </source>
</evidence>
<evidence type="ECO:0000256" key="5">
    <source>
        <dbReference type="ARBA" id="ARBA00022363"/>
    </source>
</evidence>
<dbReference type="AlphaFoldDB" id="A0A1H2RA84"/>
<dbReference type="Proteomes" id="UP000198500">
    <property type="component" value="Unassembled WGS sequence"/>
</dbReference>
<keyword evidence="10" id="KW-0408">Iron</keyword>
<dbReference type="GO" id="GO:0016853">
    <property type="term" value="F:isomerase activity"/>
    <property type="evidence" value="ECO:0007669"/>
    <property type="project" value="UniProtKB-KW"/>
</dbReference>
<keyword evidence="7" id="KW-0949">S-adenosyl-L-methionine</keyword>
<evidence type="ECO:0000256" key="10">
    <source>
        <dbReference type="ARBA" id="ARBA00023004"/>
    </source>
</evidence>
<dbReference type="InterPro" id="IPR003739">
    <property type="entry name" value="Lys_aminomutase/Glu_NH3_mut"/>
</dbReference>
<evidence type="ECO:0000256" key="14">
    <source>
        <dbReference type="PIRSR" id="PIRSR004911-1"/>
    </source>
</evidence>
<keyword evidence="11 14" id="KW-0411">Iron-sulfur</keyword>
<dbReference type="SFLD" id="SFLDS00029">
    <property type="entry name" value="Radical_SAM"/>
    <property type="match status" value="1"/>
</dbReference>
<dbReference type="PANTHER" id="PTHR30538:SF1">
    <property type="entry name" value="L-LYSINE 2,3-AMINOMUTASE"/>
    <property type="match status" value="1"/>
</dbReference>
<evidence type="ECO:0000259" key="16">
    <source>
        <dbReference type="PROSITE" id="PS51918"/>
    </source>
</evidence>
<feature type="binding site" evidence="14">
    <location>
        <position position="133"/>
    </location>
    <ligand>
        <name>[4Fe-4S] cluster</name>
        <dbReference type="ChEBI" id="CHEBI:49883"/>
        <note>4Fe-4S-S-AdoMet</note>
    </ligand>
</feature>
<gene>
    <name evidence="17" type="ORF">SAMN05443545_101269</name>
</gene>
<comment type="catalytic activity">
    <reaction evidence="1">
        <text>L-lysine = D-beta-lysine</text>
        <dbReference type="Rhea" id="RHEA:44148"/>
        <dbReference type="ChEBI" id="CHEBI:32551"/>
        <dbReference type="ChEBI" id="CHEBI:84138"/>
    </reaction>
</comment>
<feature type="binding site" evidence="14">
    <location>
        <position position="129"/>
    </location>
    <ligand>
        <name>[4Fe-4S] cluster</name>
        <dbReference type="ChEBI" id="CHEBI:49883"/>
        <note>4Fe-4S-S-AdoMet</note>
    </ligand>
</feature>
<dbReference type="Gene3D" id="3.20.20.70">
    <property type="entry name" value="Aldolase class I"/>
    <property type="match status" value="1"/>
</dbReference>
<comment type="cofactor">
    <cofactor evidence="2 15">
        <name>pyridoxal 5'-phosphate</name>
        <dbReference type="ChEBI" id="CHEBI:597326"/>
    </cofactor>
</comment>
<dbReference type="OrthoDB" id="9770937at2"/>
<keyword evidence="9 15" id="KW-0663">Pyridoxal phosphate</keyword>
<evidence type="ECO:0000256" key="3">
    <source>
        <dbReference type="ARBA" id="ARBA00001966"/>
    </source>
</evidence>
<evidence type="ECO:0000256" key="2">
    <source>
        <dbReference type="ARBA" id="ARBA00001933"/>
    </source>
</evidence>
<accession>A0A1H2RA84</accession>
<feature type="modified residue" description="N6-(pyridoxal phosphate)lysine" evidence="15">
    <location>
        <position position="341"/>
    </location>
</feature>
<dbReference type="PIRSF" id="PIRSF004911">
    <property type="entry name" value="DUF160"/>
    <property type="match status" value="1"/>
</dbReference>
<evidence type="ECO:0000313" key="17">
    <source>
        <dbReference type="EMBL" id="SDW16393.1"/>
    </source>
</evidence>
<evidence type="ECO:0000256" key="6">
    <source>
        <dbReference type="ARBA" id="ARBA00022485"/>
    </source>
</evidence>
<dbReference type="NCBIfam" id="TIGR03821">
    <property type="entry name" value="EFP_modif_epmB"/>
    <property type="match status" value="1"/>
</dbReference>
<evidence type="ECO:0000256" key="4">
    <source>
        <dbReference type="ARBA" id="ARBA00008703"/>
    </source>
</evidence>
<evidence type="ECO:0000256" key="11">
    <source>
        <dbReference type="ARBA" id="ARBA00023014"/>
    </source>
</evidence>
<evidence type="ECO:0000256" key="8">
    <source>
        <dbReference type="ARBA" id="ARBA00022723"/>
    </source>
</evidence>
<comment type="cofactor">
    <cofactor evidence="3">
        <name>[4Fe-4S] cluster</name>
        <dbReference type="ChEBI" id="CHEBI:49883"/>
    </cofactor>
</comment>
<comment type="similarity">
    <text evidence="4">Belongs to the radical SAM superfamily. KamA family.</text>
</comment>
<protein>
    <recommendedName>
        <fullName evidence="5">L-lysine 2,3-aminomutase</fullName>
    </recommendedName>
    <alternativeName>
        <fullName evidence="13">EF-P post-translational modification enzyme B</fullName>
    </alternativeName>
</protein>
<dbReference type="Pfam" id="PF04055">
    <property type="entry name" value="Radical_SAM"/>
    <property type="match status" value="1"/>
</dbReference>
<keyword evidence="6 14" id="KW-0004">4Fe-4S</keyword>
<dbReference type="RefSeq" id="WP_092567692.1">
    <property type="nucleotide sequence ID" value="NZ_BMXH01000001.1"/>
</dbReference>
<dbReference type="PROSITE" id="PS51918">
    <property type="entry name" value="RADICAL_SAM"/>
    <property type="match status" value="1"/>
</dbReference>
<feature type="binding site" evidence="14">
    <location>
        <position position="136"/>
    </location>
    <ligand>
        <name>[4Fe-4S] cluster</name>
        <dbReference type="ChEBI" id="CHEBI:49883"/>
        <note>4Fe-4S-S-AdoMet</note>
    </ligand>
</feature>
<evidence type="ECO:0000256" key="9">
    <source>
        <dbReference type="ARBA" id="ARBA00022898"/>
    </source>
</evidence>
<name>A0A1H2RA84_9GAMM</name>
<organism evidence="17 18">
    <name type="scientific">Aidingimonas halophila</name>
    <dbReference type="NCBI Taxonomy" id="574349"/>
    <lineage>
        <taxon>Bacteria</taxon>
        <taxon>Pseudomonadati</taxon>
        <taxon>Pseudomonadota</taxon>
        <taxon>Gammaproteobacteria</taxon>
        <taxon>Oceanospirillales</taxon>
        <taxon>Halomonadaceae</taxon>
        <taxon>Aidingimonas</taxon>
    </lineage>
</organism>
<evidence type="ECO:0000256" key="7">
    <source>
        <dbReference type="ARBA" id="ARBA00022691"/>
    </source>
</evidence>
<dbReference type="InterPro" id="IPR007197">
    <property type="entry name" value="rSAM"/>
</dbReference>
<dbReference type="InterPro" id="IPR058240">
    <property type="entry name" value="rSAM_sf"/>
</dbReference>
<dbReference type="InterPro" id="IPR022462">
    <property type="entry name" value="EpmB"/>
</dbReference>
<dbReference type="EMBL" id="FNNI01000001">
    <property type="protein sequence ID" value="SDW16393.1"/>
    <property type="molecule type" value="Genomic_DNA"/>
</dbReference>
<evidence type="ECO:0000313" key="18">
    <source>
        <dbReference type="Proteomes" id="UP000198500"/>
    </source>
</evidence>
<dbReference type="NCBIfam" id="TIGR00238">
    <property type="entry name" value="KamA family radical SAM protein"/>
    <property type="match status" value="1"/>
</dbReference>
<keyword evidence="8 14" id="KW-0479">Metal-binding</keyword>
<evidence type="ECO:0000256" key="1">
    <source>
        <dbReference type="ARBA" id="ARBA00001352"/>
    </source>
</evidence>
<keyword evidence="18" id="KW-1185">Reference proteome</keyword>
<dbReference type="SUPFAM" id="SSF102114">
    <property type="entry name" value="Radical SAM enzymes"/>
    <property type="match status" value="1"/>
</dbReference>
<reference evidence="17 18" key="1">
    <citation type="submission" date="2016-10" db="EMBL/GenBank/DDBJ databases">
        <authorList>
            <person name="de Groot N.N."/>
        </authorList>
    </citation>
    <scope>NUCLEOTIDE SEQUENCE [LARGE SCALE GENOMIC DNA]</scope>
    <source>
        <strain evidence="17 18">DSM 19219</strain>
    </source>
</reference>
<feature type="domain" description="Radical SAM core" evidence="16">
    <location>
        <begin position="115"/>
        <end position="338"/>
    </location>
</feature>
<dbReference type="SFLD" id="SFLDG01070">
    <property type="entry name" value="PLP-dependent"/>
    <property type="match status" value="1"/>
</dbReference>
<dbReference type="STRING" id="574349.SAMN05443545_101269"/>
<keyword evidence="12" id="KW-0413">Isomerase</keyword>
<proteinExistence type="inferred from homology"/>
<dbReference type="GO" id="GO:0051539">
    <property type="term" value="F:4 iron, 4 sulfur cluster binding"/>
    <property type="evidence" value="ECO:0007669"/>
    <property type="project" value="UniProtKB-KW"/>
</dbReference>
<dbReference type="GO" id="GO:0046872">
    <property type="term" value="F:metal ion binding"/>
    <property type="evidence" value="ECO:0007669"/>
    <property type="project" value="UniProtKB-KW"/>
</dbReference>
<dbReference type="InterPro" id="IPR013785">
    <property type="entry name" value="Aldolase_TIM"/>
</dbReference>
<evidence type="ECO:0000256" key="13">
    <source>
        <dbReference type="ARBA" id="ARBA00030756"/>
    </source>
</evidence>
<dbReference type="CDD" id="cd01335">
    <property type="entry name" value="Radical_SAM"/>
    <property type="match status" value="1"/>
</dbReference>
<sequence>MITRSPTNVQTNTIALHEDASTRWQTQLARAIRDPRELCRRLDLNPQWLPGAERGHELFEVRVPEAYLARIHHGDPDDPLLRQIVPLAEEDVATEGYVPDPLAETDQTPRQGVIHKYRGRVLLIASPACAINCRYCFRRHFPYQENSPSREQWRDSLAYIQQDASLREVILSGGDPLASSDRQLDWLVGQLDAIPHLKRLRIHTRLPVVIPDRIDDALSQWLSRTRLAKIVVLHINHANEIDDAVIKACQRLKALGATLLNQSVLLRGVNDSVDALDALSERLFDADILPYYLHVLDPVSGAAHFDVPDDEARSLVDALRSRLPGFLVPRLVREIPGEASKTPL</sequence>
<evidence type="ECO:0000256" key="15">
    <source>
        <dbReference type="PIRSR" id="PIRSR603739-50"/>
    </source>
</evidence>